<accession>A0A7W6RKS1</accession>
<evidence type="ECO:0000313" key="2">
    <source>
        <dbReference type="Proteomes" id="UP000533641"/>
    </source>
</evidence>
<dbReference type="EMBL" id="JACIGM010000003">
    <property type="protein sequence ID" value="MBB4274094.1"/>
    <property type="molecule type" value="Genomic_DNA"/>
</dbReference>
<gene>
    <name evidence="1" type="ORF">GGE12_001849</name>
</gene>
<evidence type="ECO:0000313" key="1">
    <source>
        <dbReference type="EMBL" id="MBB4274094.1"/>
    </source>
</evidence>
<dbReference type="Proteomes" id="UP000533641">
    <property type="component" value="Unassembled WGS sequence"/>
</dbReference>
<sequence>MKFATTLQDHIDLETRIFAGYRLGDCVQRSCRAV</sequence>
<comment type="caution">
    <text evidence="1">The sequence shown here is derived from an EMBL/GenBank/DDBJ whole genome shotgun (WGS) entry which is preliminary data.</text>
</comment>
<name>A0A7W6RKS1_9HYPH</name>
<organism evidence="1 2">
    <name type="scientific">Rhizobium mongolense</name>
    <dbReference type="NCBI Taxonomy" id="57676"/>
    <lineage>
        <taxon>Bacteria</taxon>
        <taxon>Pseudomonadati</taxon>
        <taxon>Pseudomonadota</taxon>
        <taxon>Alphaproteobacteria</taxon>
        <taxon>Hyphomicrobiales</taxon>
        <taxon>Rhizobiaceae</taxon>
        <taxon>Rhizobium/Agrobacterium group</taxon>
        <taxon>Rhizobium</taxon>
    </lineage>
</organism>
<protein>
    <submittedName>
        <fullName evidence="1">Uncharacterized protein</fullName>
    </submittedName>
</protein>
<dbReference type="AlphaFoldDB" id="A0A7W6RKS1"/>
<reference evidence="1 2" key="1">
    <citation type="submission" date="2020-08" db="EMBL/GenBank/DDBJ databases">
        <title>Genomic Encyclopedia of Type Strains, Phase IV (KMG-V): Genome sequencing to study the core and pangenomes of soil and plant-associated prokaryotes.</title>
        <authorList>
            <person name="Whitman W."/>
        </authorList>
    </citation>
    <scope>NUCLEOTIDE SEQUENCE [LARGE SCALE GENOMIC DNA]</scope>
    <source>
        <strain evidence="1 2">SEMIA 402</strain>
    </source>
</reference>
<proteinExistence type="predicted"/>